<gene>
    <name evidence="2" type="ORF">HLUCCA11_24090</name>
</gene>
<feature type="region of interest" description="Disordered" evidence="1">
    <location>
        <begin position="1"/>
        <end position="20"/>
    </location>
</feature>
<comment type="caution">
    <text evidence="2">The sequence shown here is derived from an EMBL/GenBank/DDBJ whole genome shotgun (WGS) entry which is preliminary data.</text>
</comment>
<proteinExistence type="predicted"/>
<accession>A0A0P8BRL6</accession>
<evidence type="ECO:0000313" key="3">
    <source>
        <dbReference type="Proteomes" id="UP000050465"/>
    </source>
</evidence>
<name>A0A0P8BRL6_9CYAN</name>
<dbReference type="EMBL" id="LJZR01000114">
    <property type="protein sequence ID" value="KPQ31269.1"/>
    <property type="molecule type" value="Genomic_DNA"/>
</dbReference>
<evidence type="ECO:0000313" key="2">
    <source>
        <dbReference type="EMBL" id="KPQ31269.1"/>
    </source>
</evidence>
<evidence type="ECO:0000256" key="1">
    <source>
        <dbReference type="SAM" id="MobiDB-lite"/>
    </source>
</evidence>
<dbReference type="Proteomes" id="UP000050465">
    <property type="component" value="Unassembled WGS sequence"/>
</dbReference>
<reference evidence="2 3" key="1">
    <citation type="submission" date="2015-09" db="EMBL/GenBank/DDBJ databases">
        <title>Identification and resolution of microdiversity through metagenomic sequencing of parallel consortia.</title>
        <authorList>
            <person name="Nelson W.C."/>
            <person name="Romine M.F."/>
            <person name="Lindemann S.R."/>
        </authorList>
    </citation>
    <scope>NUCLEOTIDE SEQUENCE [LARGE SCALE GENOMIC DNA]</scope>
    <source>
        <strain evidence="2">Ana</strain>
    </source>
</reference>
<dbReference type="AlphaFoldDB" id="A0A0P8BRL6"/>
<organism evidence="2 3">
    <name type="scientific">Phormidesmis priestleyi Ana</name>
    <dbReference type="NCBI Taxonomy" id="1666911"/>
    <lineage>
        <taxon>Bacteria</taxon>
        <taxon>Bacillati</taxon>
        <taxon>Cyanobacteriota</taxon>
        <taxon>Cyanophyceae</taxon>
        <taxon>Leptolyngbyales</taxon>
        <taxon>Leptolyngbyaceae</taxon>
        <taxon>Phormidesmis</taxon>
    </lineage>
</organism>
<sequence>MAKGFLGKHTLDAGLGQFVN</sequence>
<feature type="non-terminal residue" evidence="2">
    <location>
        <position position="20"/>
    </location>
</feature>
<protein>
    <submittedName>
        <fullName evidence="2">Uncharacterized protein</fullName>
    </submittedName>
</protein>